<sequence>MQDINLLQLFNDDIGHAQRLLELMDEEFEALGERDLARLESLLAEKQPLLAQLEQHGRQRGQLMASLELSADRAGLEQLAARLPQDGPELLESSDALSELLERCQTANERNGRLIRANRASVGGMLGILRGGDTPGLYDSRGATARIGQQRPLSQA</sequence>
<comment type="similarity">
    <text evidence="2">Belongs to the FlgN family.</text>
</comment>
<keyword evidence="4" id="KW-0282">Flagellum</keyword>
<keyword evidence="4" id="KW-0969">Cilium</keyword>
<dbReference type="EMBL" id="AP014862">
    <property type="protein sequence ID" value="BAU73430.1"/>
    <property type="molecule type" value="Genomic_DNA"/>
</dbReference>
<evidence type="ECO:0000313" key="5">
    <source>
        <dbReference type="Proteomes" id="UP000218554"/>
    </source>
</evidence>
<comment type="function">
    <text evidence="1">Required for the efficient initiation of filament assembly.</text>
</comment>
<evidence type="ECO:0000256" key="1">
    <source>
        <dbReference type="ARBA" id="ARBA00002397"/>
    </source>
</evidence>
<dbReference type="KEGG" id="pfuw:KF707C_17420"/>
<dbReference type="Pfam" id="PF05130">
    <property type="entry name" value="FlgN"/>
    <property type="match status" value="1"/>
</dbReference>
<keyword evidence="5" id="KW-1185">Reference proteome</keyword>
<dbReference type="InterPro" id="IPR007809">
    <property type="entry name" value="FlgN-like"/>
</dbReference>
<gene>
    <name evidence="4" type="ORF">KF707C_17420</name>
</gene>
<keyword evidence="3" id="KW-1005">Bacterial flagellum biogenesis</keyword>
<dbReference type="InterPro" id="IPR036679">
    <property type="entry name" value="FlgN-like_sf"/>
</dbReference>
<reference evidence="4 5" key="2">
    <citation type="journal article" date="2017" name="Int. J. Syst. Evol. Microbiol.">
        <title>Pseudomonas furukawaii sp. nov., a polychlorinated biphenyl-degrading bacterium isolated from biphenyl-contaminated soil in Japan.</title>
        <authorList>
            <person name="Kimura N."/>
            <person name="Watanabe T."/>
            <person name="Suenaga H."/>
            <person name="Fujihara H."/>
            <person name="Futagami T."/>
            <person name="Goto M."/>
            <person name="Hanada S."/>
            <person name="Hirose J."/>
        </authorList>
    </citation>
    <scope>NUCLEOTIDE SEQUENCE [LARGE SCALE GENOMIC DNA]</scope>
    <source>
        <strain evidence="5">DSM 10086 / NBRC 110670 / KF707</strain>
    </source>
</reference>
<dbReference type="Gene3D" id="1.20.58.300">
    <property type="entry name" value="FlgN-like"/>
    <property type="match status" value="1"/>
</dbReference>
<dbReference type="Proteomes" id="UP000218554">
    <property type="component" value="Chromosome"/>
</dbReference>
<evidence type="ECO:0000256" key="2">
    <source>
        <dbReference type="ARBA" id="ARBA00007703"/>
    </source>
</evidence>
<evidence type="ECO:0000256" key="3">
    <source>
        <dbReference type="ARBA" id="ARBA00022795"/>
    </source>
</evidence>
<keyword evidence="4" id="KW-0966">Cell projection</keyword>
<reference evidence="5" key="1">
    <citation type="submission" date="2015-05" db="EMBL/GenBank/DDBJ databases">
        <title>Draft genome sequencing of a biphenyl-degrading bacterium, Pseudomonas balearica KF707 (=NBRC110670).</title>
        <authorList>
            <person name="Kimura N."/>
            <person name="Hirose J."/>
            <person name="Watanabe T."/>
            <person name="Suenaga H."/>
            <person name="Fujihara H."/>
            <person name="Noguchi M."/>
            <person name="Hashimoto M."/>
            <person name="Shimodaira J."/>
            <person name="Tsuchikane K."/>
            <person name="Hosoyama A."/>
            <person name="Yamazoe A."/>
            <person name="Fujita N."/>
            <person name="Furukawa K."/>
        </authorList>
    </citation>
    <scope>NUCLEOTIDE SEQUENCE [LARGE SCALE GENOMIC DNA]</scope>
    <source>
        <strain evidence="5">DSM 10086 / NBRC 110670 / KF707</strain>
    </source>
</reference>
<evidence type="ECO:0000313" key="4">
    <source>
        <dbReference type="EMBL" id="BAU73430.1"/>
    </source>
</evidence>
<proteinExistence type="inferred from homology"/>
<dbReference type="RefSeq" id="WP_003451286.1">
    <property type="nucleotide sequence ID" value="NZ_AJMR01000130.1"/>
</dbReference>
<dbReference type="SUPFAM" id="SSF140566">
    <property type="entry name" value="FlgN-like"/>
    <property type="match status" value="1"/>
</dbReference>
<protein>
    <submittedName>
        <fullName evidence="4">Flagellar biosynthesis protein FlgN</fullName>
    </submittedName>
</protein>
<dbReference type="AlphaFoldDB" id="A0AAD1BYD2"/>
<organism evidence="4 5">
    <name type="scientific">Metapseudomonas furukawaii</name>
    <name type="common">Pseudomonas furukawaii</name>
    <dbReference type="NCBI Taxonomy" id="1149133"/>
    <lineage>
        <taxon>Bacteria</taxon>
        <taxon>Pseudomonadati</taxon>
        <taxon>Pseudomonadota</taxon>
        <taxon>Gammaproteobacteria</taxon>
        <taxon>Pseudomonadales</taxon>
        <taxon>Pseudomonadaceae</taxon>
        <taxon>Metapseudomonas</taxon>
    </lineage>
</organism>
<dbReference type="GO" id="GO:0044780">
    <property type="term" value="P:bacterial-type flagellum assembly"/>
    <property type="evidence" value="ECO:0007669"/>
    <property type="project" value="InterPro"/>
</dbReference>
<name>A0AAD1BYD2_METFU</name>
<accession>A0AAD1BYD2</accession>